<keyword evidence="2" id="KW-0812">Transmembrane</keyword>
<keyword evidence="2" id="KW-1133">Transmembrane helix</keyword>
<evidence type="ECO:0000256" key="2">
    <source>
        <dbReference type="SAM" id="Phobius"/>
    </source>
</evidence>
<organism evidence="3 4">
    <name type="scientific">Kineosporia babensis</name>
    <dbReference type="NCBI Taxonomy" id="499548"/>
    <lineage>
        <taxon>Bacteria</taxon>
        <taxon>Bacillati</taxon>
        <taxon>Actinomycetota</taxon>
        <taxon>Actinomycetes</taxon>
        <taxon>Kineosporiales</taxon>
        <taxon>Kineosporiaceae</taxon>
        <taxon>Kineosporia</taxon>
    </lineage>
</organism>
<dbReference type="RefSeq" id="WP_231449199.1">
    <property type="nucleotide sequence ID" value="NZ_JAJOMB010000029.1"/>
</dbReference>
<dbReference type="Proteomes" id="UP001138997">
    <property type="component" value="Unassembled WGS sequence"/>
</dbReference>
<evidence type="ECO:0000313" key="4">
    <source>
        <dbReference type="Proteomes" id="UP001138997"/>
    </source>
</evidence>
<evidence type="ECO:0000313" key="3">
    <source>
        <dbReference type="EMBL" id="MCD5316347.1"/>
    </source>
</evidence>
<keyword evidence="2" id="KW-0472">Membrane</keyword>
<dbReference type="AlphaFoldDB" id="A0A9X1SXL6"/>
<sequence length="240" mass="25339">MSEGQHASPVAPTEVQPAVDAGSRPVSWAPVAKVNLLPLEVLETRSFRRTQVSLAASVVLVLAAIAVGTVWAQNGVKNAQAEADAAANRVIRLQQQQTEYSEVPKIYAQVEAATAARKQVYVGDVPWSRYINQLDRARPSGVEYQSVQMTLVTGTAAPIDPLTPAAVATLAIEGSTSSYTGVADWMAAFDELRGFQSSELKSATKDEQSSNTTFSVTGVVGSSSLSGRYQKPGTEPGSGN</sequence>
<gene>
    <name evidence="3" type="ORF">LR394_36165</name>
</gene>
<dbReference type="PANTHER" id="PTHR40278">
    <property type="entry name" value="DNA UTILIZATION PROTEIN HOFN"/>
    <property type="match status" value="1"/>
</dbReference>
<dbReference type="InterPro" id="IPR052534">
    <property type="entry name" value="Extracell_DNA_Util/SecSys_Comp"/>
</dbReference>
<evidence type="ECO:0008006" key="5">
    <source>
        <dbReference type="Google" id="ProtNLM"/>
    </source>
</evidence>
<keyword evidence="4" id="KW-1185">Reference proteome</keyword>
<feature type="region of interest" description="Disordered" evidence="1">
    <location>
        <begin position="200"/>
        <end position="240"/>
    </location>
</feature>
<feature type="compositionally biased region" description="Low complexity" evidence="1">
    <location>
        <begin position="209"/>
        <end position="227"/>
    </location>
</feature>
<dbReference type="PANTHER" id="PTHR40278:SF1">
    <property type="entry name" value="DNA UTILIZATION PROTEIN HOFN"/>
    <property type="match status" value="1"/>
</dbReference>
<protein>
    <recommendedName>
        <fullName evidence="5">Fimbrial assembly protein</fullName>
    </recommendedName>
</protein>
<feature type="transmembrane region" description="Helical" evidence="2">
    <location>
        <begin position="52"/>
        <end position="72"/>
    </location>
</feature>
<dbReference type="EMBL" id="JAJOMB010000029">
    <property type="protein sequence ID" value="MCD5316347.1"/>
    <property type="molecule type" value="Genomic_DNA"/>
</dbReference>
<accession>A0A9X1SXL6</accession>
<reference evidence="3" key="1">
    <citation type="submission" date="2021-11" db="EMBL/GenBank/DDBJ databases">
        <title>Streptomyces corallinus and Kineosporia corallina sp. nov., two new coral-derived marine actinobacteria.</title>
        <authorList>
            <person name="Buangrab K."/>
            <person name="Sutthacheep M."/>
            <person name="Yeemin T."/>
            <person name="Harunari E."/>
            <person name="Igarashi Y."/>
            <person name="Sripreechasak P."/>
            <person name="Kanchanasin P."/>
            <person name="Tanasupawat S."/>
            <person name="Phongsopitanun W."/>
        </authorList>
    </citation>
    <scope>NUCLEOTIDE SEQUENCE</scope>
    <source>
        <strain evidence="3">JCM 31032</strain>
    </source>
</reference>
<name>A0A9X1SXL6_9ACTN</name>
<proteinExistence type="predicted"/>
<comment type="caution">
    <text evidence="3">The sequence shown here is derived from an EMBL/GenBank/DDBJ whole genome shotgun (WGS) entry which is preliminary data.</text>
</comment>
<evidence type="ECO:0000256" key="1">
    <source>
        <dbReference type="SAM" id="MobiDB-lite"/>
    </source>
</evidence>